<comment type="caution">
    <text evidence="4">The sequence shown here is derived from an EMBL/GenBank/DDBJ whole genome shotgun (WGS) entry which is preliminary data.</text>
</comment>
<feature type="domain" description="PGG" evidence="3">
    <location>
        <begin position="500"/>
        <end position="610"/>
    </location>
</feature>
<dbReference type="AlphaFoldDB" id="A0A4U5QYH1"/>
<dbReference type="Pfam" id="PF12796">
    <property type="entry name" value="Ank_2"/>
    <property type="match status" value="1"/>
</dbReference>
<dbReference type="InterPro" id="IPR036770">
    <property type="entry name" value="Ankyrin_rpt-contain_sf"/>
</dbReference>
<dbReference type="PANTHER" id="PTHR24177:SF331">
    <property type="entry name" value="PGG DOMAIN-CONTAINING PROTEIN"/>
    <property type="match status" value="1"/>
</dbReference>
<keyword evidence="2" id="KW-1133">Transmembrane helix</keyword>
<evidence type="ECO:0000313" key="4">
    <source>
        <dbReference type="EMBL" id="TKS14717.1"/>
    </source>
</evidence>
<feature type="repeat" description="ANK" evidence="1">
    <location>
        <begin position="83"/>
        <end position="115"/>
    </location>
</feature>
<keyword evidence="2" id="KW-0812">Transmembrane</keyword>
<keyword evidence="1" id="KW-0040">ANK repeat</keyword>
<accession>A0A4U5QYH1</accession>
<protein>
    <submittedName>
        <fullName evidence="4">Ankyrin repeat-containing protein</fullName>
    </submittedName>
</protein>
<dbReference type="SUPFAM" id="SSF48403">
    <property type="entry name" value="Ankyrin repeat"/>
    <property type="match status" value="2"/>
</dbReference>
<reference evidence="4" key="1">
    <citation type="submission" date="2018-10" db="EMBL/GenBank/DDBJ databases">
        <title>Population genomic analysis revealed the cold adaptation of white poplar.</title>
        <authorList>
            <person name="Liu Y.-J."/>
        </authorList>
    </citation>
    <scope>NUCLEOTIDE SEQUENCE [LARGE SCALE GENOMIC DNA]</scope>
    <source>
        <strain evidence="4">PAL-ZL1</strain>
    </source>
</reference>
<dbReference type="STRING" id="43335.A0A4U5QYH1"/>
<sequence>MGTPSEMNEVYFATLREDWKSLAEFYEKHKDRLLTPMRVSKDTAFHMAVYSEDEKLLKDLLASAQYLPTSLVHEHPINITNVYGNTPLHLATSRGNYEAVRLLVEESQKVLVGESENEKKDTMLMENKFGETPLFRAAAFGRTKIVKYLTDQPAQIVNDELLLVHRQRNDEQSILHVAVLGENFETAVLLLELDKSLSKLTDSRGKTCLGLLAEIPSAFKSGHSMSIFSRYLYMCLPVEDECDEAINEDTSRVWEAMESGRRRKRNSRFSYHVHGVLEWINGSICRLSFKGWPMVERIWENKRKHKFALQLAKMLIESDVSWDQDITVQGLYGARIGSPVSGPATRGRKVEDKGVDLWHPLLTATKTGILEVVYEMLREYPQCVDLRNKKGQNVLHVAIMYRRKDIFKFIKSNRIISNRMSFGIDKDGYTLLHQVADNTYYSVGSKHGPALQLHEELKWFTRVEKVIPSYYAKLRDFKHKMTAEELFNKMHKEQLLAAQQWVKETAQSCSAVAVLVATIVFAAAYTVPGGSNDKGVPIFLHKNFFLFFTIMDVIALASSLTSVVMFLSILTSPFDYKDFRNSIPRKLTLGFTLLFFSVMATMLAFAATILLIVQSEKQVTAGLISIAAFFPVSVFALMQFRLYAAFMHSTKGIRKAMSRSLPWFGAPSMFRKRKQRRDLFQKK</sequence>
<dbReference type="PROSITE" id="PS50088">
    <property type="entry name" value="ANK_REPEAT"/>
    <property type="match status" value="1"/>
</dbReference>
<gene>
    <name evidence="4" type="ORF">D5086_0000047910</name>
</gene>
<dbReference type="InterPro" id="IPR002110">
    <property type="entry name" value="Ankyrin_rpt"/>
</dbReference>
<dbReference type="GO" id="GO:0016020">
    <property type="term" value="C:membrane"/>
    <property type="evidence" value="ECO:0007669"/>
    <property type="project" value="TreeGrafter"/>
</dbReference>
<name>A0A4U5QYH1_POPAL</name>
<dbReference type="SMART" id="SM00248">
    <property type="entry name" value="ANK"/>
    <property type="match status" value="6"/>
</dbReference>
<proteinExistence type="predicted"/>
<feature type="transmembrane region" description="Helical" evidence="2">
    <location>
        <begin position="619"/>
        <end position="644"/>
    </location>
</feature>
<evidence type="ECO:0000256" key="2">
    <source>
        <dbReference type="SAM" id="Phobius"/>
    </source>
</evidence>
<dbReference type="Gene3D" id="1.25.40.20">
    <property type="entry name" value="Ankyrin repeat-containing domain"/>
    <property type="match status" value="2"/>
</dbReference>
<feature type="transmembrane region" description="Helical" evidence="2">
    <location>
        <begin position="545"/>
        <end position="570"/>
    </location>
</feature>
<evidence type="ECO:0000259" key="3">
    <source>
        <dbReference type="Pfam" id="PF13962"/>
    </source>
</evidence>
<dbReference type="PANTHER" id="PTHR24177">
    <property type="entry name" value="CASKIN"/>
    <property type="match status" value="1"/>
</dbReference>
<dbReference type="EMBL" id="RCHU01000113">
    <property type="protein sequence ID" value="TKS14717.1"/>
    <property type="molecule type" value="Genomic_DNA"/>
</dbReference>
<feature type="transmembrane region" description="Helical" evidence="2">
    <location>
        <begin position="591"/>
        <end position="613"/>
    </location>
</feature>
<dbReference type="PROSITE" id="PS50297">
    <property type="entry name" value="ANK_REP_REGION"/>
    <property type="match status" value="1"/>
</dbReference>
<evidence type="ECO:0000256" key="1">
    <source>
        <dbReference type="PROSITE-ProRule" id="PRU00023"/>
    </source>
</evidence>
<keyword evidence="2" id="KW-0472">Membrane</keyword>
<dbReference type="Pfam" id="PF13962">
    <property type="entry name" value="PGG"/>
    <property type="match status" value="1"/>
</dbReference>
<dbReference type="InterPro" id="IPR026961">
    <property type="entry name" value="PGG_dom"/>
</dbReference>
<organism evidence="4">
    <name type="scientific">Populus alba</name>
    <name type="common">White poplar</name>
    <dbReference type="NCBI Taxonomy" id="43335"/>
    <lineage>
        <taxon>Eukaryota</taxon>
        <taxon>Viridiplantae</taxon>
        <taxon>Streptophyta</taxon>
        <taxon>Embryophyta</taxon>
        <taxon>Tracheophyta</taxon>
        <taxon>Spermatophyta</taxon>
        <taxon>Magnoliopsida</taxon>
        <taxon>eudicotyledons</taxon>
        <taxon>Gunneridae</taxon>
        <taxon>Pentapetalae</taxon>
        <taxon>rosids</taxon>
        <taxon>fabids</taxon>
        <taxon>Malpighiales</taxon>
        <taxon>Salicaceae</taxon>
        <taxon>Saliceae</taxon>
        <taxon>Populus</taxon>
    </lineage>
</organism>